<name>A0ABU6NUX7_9BACI</name>
<dbReference type="PANTHER" id="PTHR21164">
    <property type="entry name" value="CHORISMATE MUTASE"/>
    <property type="match status" value="1"/>
</dbReference>
<keyword evidence="2" id="KW-0028">Amino-acid biosynthesis</keyword>
<dbReference type="GO" id="GO:0004106">
    <property type="term" value="F:chorismate mutase activity"/>
    <property type="evidence" value="ECO:0007669"/>
    <property type="project" value="UniProtKB-EC"/>
</dbReference>
<dbReference type="Gene3D" id="3.30.1330.40">
    <property type="entry name" value="RutC-like"/>
    <property type="match status" value="1"/>
</dbReference>
<keyword evidence="4" id="KW-1185">Reference proteome</keyword>
<comment type="catalytic activity">
    <reaction evidence="2">
        <text>chorismate = prephenate</text>
        <dbReference type="Rhea" id="RHEA:13897"/>
        <dbReference type="ChEBI" id="CHEBI:29748"/>
        <dbReference type="ChEBI" id="CHEBI:29934"/>
        <dbReference type="EC" id="5.4.99.5"/>
    </reaction>
</comment>
<evidence type="ECO:0000256" key="2">
    <source>
        <dbReference type="PROSITE-ProRule" id="PRU00514"/>
    </source>
</evidence>
<dbReference type="InterPro" id="IPR035959">
    <property type="entry name" value="RutC-like_sf"/>
</dbReference>
<dbReference type="Proteomes" id="UP001342826">
    <property type="component" value="Unassembled WGS sequence"/>
</dbReference>
<sequence>MVRGVRGAITVEVNEADHIIVETEHLLSEMIEKNNIIPENVASILISVTDDINDVFPAKAVRKFEGWEYVPIMCMQEIPVVNGLKNCVRVLMTVNTDIEQKQIQHIYLKDAVQLRPDLSSSIDK</sequence>
<comment type="caution">
    <text evidence="3">The sequence shown here is derived from an EMBL/GenBank/DDBJ whole genome shotgun (WGS) entry which is preliminary data.</text>
</comment>
<protein>
    <recommendedName>
        <fullName evidence="1 2">chorismate mutase</fullName>
        <ecNumber evidence="1 2">5.4.99.5</ecNumber>
    </recommendedName>
</protein>
<gene>
    <name evidence="3" type="primary">aroH</name>
    <name evidence="3" type="ORF">P9271_05095</name>
</gene>
<proteinExistence type="predicted"/>
<dbReference type="CDD" id="cd02185">
    <property type="entry name" value="AroH"/>
    <property type="match status" value="1"/>
</dbReference>
<accession>A0ABU6NUX7</accession>
<keyword evidence="2" id="KW-0057">Aromatic amino acid biosynthesis</keyword>
<dbReference type="InterPro" id="IPR008243">
    <property type="entry name" value="Chorismate_mutase_AroH"/>
</dbReference>
<dbReference type="SUPFAM" id="SSF55298">
    <property type="entry name" value="YjgF-like"/>
    <property type="match status" value="1"/>
</dbReference>
<evidence type="ECO:0000313" key="3">
    <source>
        <dbReference type="EMBL" id="MED4400705.1"/>
    </source>
</evidence>
<dbReference type="EMBL" id="JARTFS010000005">
    <property type="protein sequence ID" value="MED4400705.1"/>
    <property type="molecule type" value="Genomic_DNA"/>
</dbReference>
<dbReference type="PANTHER" id="PTHR21164:SF0">
    <property type="entry name" value="CHORISMATE MUTASE AROH"/>
    <property type="match status" value="1"/>
</dbReference>
<dbReference type="NCBIfam" id="TIGR01796">
    <property type="entry name" value="CM_mono_aroH"/>
    <property type="match status" value="1"/>
</dbReference>
<dbReference type="Pfam" id="PF07736">
    <property type="entry name" value="CM_1"/>
    <property type="match status" value="1"/>
</dbReference>
<keyword evidence="2 3" id="KW-0413">Isomerase</keyword>
<dbReference type="PIRSF" id="PIRSF005965">
    <property type="entry name" value="Chor_mut_AroH"/>
    <property type="match status" value="1"/>
</dbReference>
<evidence type="ECO:0000256" key="1">
    <source>
        <dbReference type="NCBIfam" id="TIGR01796"/>
    </source>
</evidence>
<dbReference type="RefSeq" id="WP_328014956.1">
    <property type="nucleotide sequence ID" value="NZ_JARTFS010000005.1"/>
</dbReference>
<reference evidence="3 4" key="1">
    <citation type="submission" date="2023-03" db="EMBL/GenBank/DDBJ databases">
        <title>Bacillus Genome Sequencing.</title>
        <authorList>
            <person name="Dunlap C."/>
        </authorList>
    </citation>
    <scope>NUCLEOTIDE SEQUENCE [LARGE SCALE GENOMIC DNA]</scope>
    <source>
        <strain evidence="3 4">NRS-1717</strain>
    </source>
</reference>
<dbReference type="EC" id="5.4.99.5" evidence="1 2"/>
<dbReference type="PROSITE" id="PS51167">
    <property type="entry name" value="CHORISMATE_MUT_1"/>
    <property type="match status" value="1"/>
</dbReference>
<organism evidence="3 4">
    <name type="scientific">Metabacillus fastidiosus</name>
    <dbReference type="NCBI Taxonomy" id="1458"/>
    <lineage>
        <taxon>Bacteria</taxon>
        <taxon>Bacillati</taxon>
        <taxon>Bacillota</taxon>
        <taxon>Bacilli</taxon>
        <taxon>Bacillales</taxon>
        <taxon>Bacillaceae</taxon>
        <taxon>Metabacillus</taxon>
    </lineage>
</organism>
<evidence type="ECO:0000313" key="4">
    <source>
        <dbReference type="Proteomes" id="UP001342826"/>
    </source>
</evidence>